<proteinExistence type="predicted"/>
<feature type="transmembrane region" description="Helical" evidence="1">
    <location>
        <begin position="185"/>
        <end position="204"/>
    </location>
</feature>
<protein>
    <submittedName>
        <fullName evidence="2">Solute carrier family 35 member F4-like</fullName>
    </submittedName>
</protein>
<dbReference type="EMBL" id="BMAT01011946">
    <property type="protein sequence ID" value="GFR82526.1"/>
    <property type="molecule type" value="Genomic_DNA"/>
</dbReference>
<dbReference type="InterPro" id="IPR026505">
    <property type="entry name" value="Solute_c_fam_35_mem_F3/F4"/>
</dbReference>
<feature type="transmembrane region" description="Helical" evidence="1">
    <location>
        <begin position="57"/>
        <end position="78"/>
    </location>
</feature>
<feature type="transmembrane region" description="Helical" evidence="1">
    <location>
        <begin position="136"/>
        <end position="154"/>
    </location>
</feature>
<dbReference type="InterPro" id="IPR037185">
    <property type="entry name" value="EmrE-like"/>
</dbReference>
<evidence type="ECO:0000313" key="2">
    <source>
        <dbReference type="EMBL" id="GFR82526.1"/>
    </source>
</evidence>
<feature type="transmembrane region" description="Helical" evidence="1">
    <location>
        <begin position="20"/>
        <end position="37"/>
    </location>
</feature>
<sequence>MATEREEKPPWDWSSRRSKLLVGTIVSLTSAVTWVAFSQLLQNSFHASTFDAPFTLTYFFLACLLLLFPGYLCVARIAKWESTGDILRECIHIYRGSDEFSWVAFLWKSILFCCVTALTLYTYFRALFKLSAADCTALFSAHHSFVYLMSWIVLFEKFVAMRIFAMIFSITGIVLFAYVDGFGSPAMFGVVMGVAASSGAAVYGV</sequence>
<gene>
    <name evidence="2" type="ORF">ElyMa_005953800</name>
</gene>
<name>A0AAV4GB97_9GAST</name>
<dbReference type="PANTHER" id="PTHR19346">
    <property type="entry name" value="SUGAR PHOSPHATE TRANSPORTER DOMAIN-CONTAINING PROTEIN"/>
    <property type="match status" value="1"/>
</dbReference>
<reference evidence="2 3" key="1">
    <citation type="journal article" date="2021" name="Elife">
        <title>Chloroplast acquisition without the gene transfer in kleptoplastic sea slugs, Plakobranchus ocellatus.</title>
        <authorList>
            <person name="Maeda T."/>
            <person name="Takahashi S."/>
            <person name="Yoshida T."/>
            <person name="Shimamura S."/>
            <person name="Takaki Y."/>
            <person name="Nagai Y."/>
            <person name="Toyoda A."/>
            <person name="Suzuki Y."/>
            <person name="Arimoto A."/>
            <person name="Ishii H."/>
            <person name="Satoh N."/>
            <person name="Nishiyama T."/>
            <person name="Hasebe M."/>
            <person name="Maruyama T."/>
            <person name="Minagawa J."/>
            <person name="Obokata J."/>
            <person name="Shigenobu S."/>
        </authorList>
    </citation>
    <scope>NUCLEOTIDE SEQUENCE [LARGE SCALE GENOMIC DNA]</scope>
</reference>
<accession>A0AAV4GB97</accession>
<keyword evidence="1" id="KW-0472">Membrane</keyword>
<keyword evidence="3" id="KW-1185">Reference proteome</keyword>
<dbReference type="AlphaFoldDB" id="A0AAV4GB97"/>
<dbReference type="SUPFAM" id="SSF103481">
    <property type="entry name" value="Multidrug resistance efflux transporter EmrE"/>
    <property type="match status" value="1"/>
</dbReference>
<comment type="caution">
    <text evidence="2">The sequence shown here is derived from an EMBL/GenBank/DDBJ whole genome shotgun (WGS) entry which is preliminary data.</text>
</comment>
<dbReference type="Proteomes" id="UP000762676">
    <property type="component" value="Unassembled WGS sequence"/>
</dbReference>
<evidence type="ECO:0000313" key="3">
    <source>
        <dbReference type="Proteomes" id="UP000762676"/>
    </source>
</evidence>
<keyword evidence="1" id="KW-1133">Transmembrane helix</keyword>
<dbReference type="PANTHER" id="PTHR19346:SF4">
    <property type="entry name" value="SUGAR PHOSPHATE TRANSPORTER DOMAIN-CONTAINING PROTEIN"/>
    <property type="match status" value="1"/>
</dbReference>
<evidence type="ECO:0000256" key="1">
    <source>
        <dbReference type="SAM" id="Phobius"/>
    </source>
</evidence>
<feature type="transmembrane region" description="Helical" evidence="1">
    <location>
        <begin position="99"/>
        <end position="124"/>
    </location>
</feature>
<organism evidence="2 3">
    <name type="scientific">Elysia marginata</name>
    <dbReference type="NCBI Taxonomy" id="1093978"/>
    <lineage>
        <taxon>Eukaryota</taxon>
        <taxon>Metazoa</taxon>
        <taxon>Spiralia</taxon>
        <taxon>Lophotrochozoa</taxon>
        <taxon>Mollusca</taxon>
        <taxon>Gastropoda</taxon>
        <taxon>Heterobranchia</taxon>
        <taxon>Euthyneura</taxon>
        <taxon>Panpulmonata</taxon>
        <taxon>Sacoglossa</taxon>
        <taxon>Placobranchoidea</taxon>
        <taxon>Plakobranchidae</taxon>
        <taxon>Elysia</taxon>
    </lineage>
</organism>
<keyword evidence="1" id="KW-0812">Transmembrane</keyword>